<dbReference type="InterPro" id="IPR014238">
    <property type="entry name" value="Spore_YlmC/YmxH"/>
</dbReference>
<dbReference type="PANTHER" id="PTHR40061">
    <property type="entry name" value="SPORULATION PROTEIN YLMC-RELATED"/>
    <property type="match status" value="1"/>
</dbReference>
<dbReference type="HOGENOM" id="CLU_161336_0_1_9"/>
<name>D7CLK5_SYNLT</name>
<dbReference type="NCBIfam" id="TIGR02888">
    <property type="entry name" value="spore_YlmC_YmxH"/>
    <property type="match status" value="1"/>
</dbReference>
<dbReference type="RefSeq" id="WP_013174992.1">
    <property type="nucleotide sequence ID" value="NC_014220.1"/>
</dbReference>
<keyword evidence="3" id="KW-1185">Reference proteome</keyword>
<gene>
    <name evidence="2" type="ordered locus">Slip_0810</name>
</gene>
<dbReference type="OrthoDB" id="6024937at2"/>
<accession>D7CLK5</accession>
<evidence type="ECO:0000259" key="1">
    <source>
        <dbReference type="Pfam" id="PF05239"/>
    </source>
</evidence>
<dbReference type="AlphaFoldDB" id="D7CLK5"/>
<dbReference type="InterPro" id="IPR027275">
    <property type="entry name" value="PRC-brl_dom"/>
</dbReference>
<dbReference type="EMBL" id="CP002048">
    <property type="protein sequence ID" value="ADI01590.1"/>
    <property type="molecule type" value="Genomic_DNA"/>
</dbReference>
<protein>
    <submittedName>
        <fullName evidence="2">Sporulation protein, YlmC/YmxH family</fullName>
    </submittedName>
</protein>
<evidence type="ECO:0000313" key="3">
    <source>
        <dbReference type="Proteomes" id="UP000000378"/>
    </source>
</evidence>
<organism evidence="2 3">
    <name type="scientific">Syntrophothermus lipocalidus (strain DSM 12680 / TGB-C1)</name>
    <dbReference type="NCBI Taxonomy" id="643648"/>
    <lineage>
        <taxon>Bacteria</taxon>
        <taxon>Bacillati</taxon>
        <taxon>Bacillota</taxon>
        <taxon>Clostridia</taxon>
        <taxon>Eubacteriales</taxon>
        <taxon>Syntrophomonadaceae</taxon>
        <taxon>Syntrophothermus</taxon>
    </lineage>
</organism>
<reference evidence="3" key="1">
    <citation type="journal article" date="2010" name="Stand. Genomic Sci.">
        <title>Complete genome sequence of Syntrophothermus lipocalidus type strain (TGB-C1T).</title>
        <authorList>
            <consortium name="US DOE Joint Genome Institute (JGI-PGF)"/>
            <person name="Djao O."/>
            <person name="Zhang X."/>
            <person name="Lucas S."/>
            <person name="Lapidus A."/>
            <person name="Glavina Del Rio T."/>
            <person name="Nolan M."/>
            <person name="Tice H."/>
            <person name="Cheng J."/>
            <person name="Han C."/>
            <person name="Tapia R."/>
            <person name="Goodwin L."/>
            <person name="Pitluck S."/>
            <person name="Liolios K."/>
            <person name="Ivanova N."/>
            <person name="Mavromatis K."/>
            <person name="Mikhailova N."/>
            <person name="Ovchinnikova G."/>
            <person name="Pati A."/>
            <person name="Brambilla E."/>
            <person name="Chen A."/>
            <person name="Palaniappan K."/>
            <person name="Land M."/>
            <person name="Hauser L."/>
            <person name="Chang Y."/>
            <person name="Jeffries C."/>
            <person name="Rohde M."/>
            <person name="Sikorski J."/>
            <person name="Spring S."/>
            <person name="Goker M."/>
            <person name="Detter J."/>
            <person name="Woyke T."/>
            <person name="Bristow J."/>
            <person name="Eisen J."/>
            <person name="Markowitz V."/>
            <person name="Hugenholtz P."/>
            <person name="Kyrpides N."/>
            <person name="Klenk H."/>
        </authorList>
    </citation>
    <scope>NUCLEOTIDE SEQUENCE [LARGE SCALE GENOMIC DNA]</scope>
    <source>
        <strain evidence="3">DSM 12680 / TGB-C1</strain>
    </source>
</reference>
<dbReference type="Pfam" id="PF05239">
    <property type="entry name" value="PRC"/>
    <property type="match status" value="1"/>
</dbReference>
<dbReference type="STRING" id="643648.Slip_0810"/>
<feature type="domain" description="PRC-barrel" evidence="1">
    <location>
        <begin position="2"/>
        <end position="75"/>
    </location>
</feature>
<dbReference type="InterPro" id="IPR011033">
    <property type="entry name" value="PRC_barrel-like_sf"/>
</dbReference>
<dbReference type="Proteomes" id="UP000000378">
    <property type="component" value="Chromosome"/>
</dbReference>
<dbReference type="KEGG" id="slp:Slip_0810"/>
<evidence type="ECO:0000313" key="2">
    <source>
        <dbReference type="EMBL" id="ADI01590.1"/>
    </source>
</evidence>
<reference evidence="2 3" key="2">
    <citation type="journal article" date="2010" name="Stand. Genomic Sci.">
        <title>Complete genome sequence of Syntrophothermus lipocalidus type strain (TGB-C1).</title>
        <authorList>
            <person name="Djao O.D."/>
            <person name="Zhang X."/>
            <person name="Lucas S."/>
            <person name="Lapidus A."/>
            <person name="Del Rio T.G."/>
            <person name="Nolan M."/>
            <person name="Tice H."/>
            <person name="Cheng J.F."/>
            <person name="Han C."/>
            <person name="Tapia R."/>
            <person name="Goodwin L."/>
            <person name="Pitluck S."/>
            <person name="Liolios K."/>
            <person name="Ivanova N."/>
            <person name="Mavromatis K."/>
            <person name="Mikhailova N."/>
            <person name="Ovchinnikova G."/>
            <person name="Pati A."/>
            <person name="Brambilla E."/>
            <person name="Chen A."/>
            <person name="Palaniappan K."/>
            <person name="Land M."/>
            <person name="Hauser L."/>
            <person name="Chang Y.J."/>
            <person name="Jeffries C.D."/>
            <person name="Rohde M."/>
            <person name="Sikorski J."/>
            <person name="Spring S."/>
            <person name="Goker M."/>
            <person name="Detter J.C."/>
            <person name="Woyke T."/>
            <person name="Bristow J."/>
            <person name="Eisen J.A."/>
            <person name="Markowitz V."/>
            <person name="Hugenholtz P."/>
            <person name="Kyrpides N.C."/>
            <person name="Klenk H.P."/>
        </authorList>
    </citation>
    <scope>NUCLEOTIDE SEQUENCE [LARGE SCALE GENOMIC DNA]</scope>
    <source>
        <strain evidence="3">DSM 12680 / TGB-C1</strain>
    </source>
</reference>
<sequence>MVKISELRTREVINVLDGKKLGCIIDIDLDIEKGRVTAIVLPGPSRWLGFFSRRENVVVPWEKISKIGRDVILVELGDHLLS</sequence>
<dbReference type="SUPFAM" id="SSF50346">
    <property type="entry name" value="PRC-barrel domain"/>
    <property type="match status" value="1"/>
</dbReference>
<dbReference type="eggNOG" id="COG1873">
    <property type="taxonomic scope" value="Bacteria"/>
</dbReference>
<dbReference type="PANTHER" id="PTHR40061:SF1">
    <property type="entry name" value="SPORULATION PROTEIN YLMC-RELATED"/>
    <property type="match status" value="1"/>
</dbReference>
<proteinExistence type="predicted"/>
<dbReference type="Gene3D" id="2.30.30.240">
    <property type="entry name" value="PRC-barrel domain"/>
    <property type="match status" value="1"/>
</dbReference>